<organism evidence="1 2">
    <name type="scientific">Trichinella nelsoni</name>
    <dbReference type="NCBI Taxonomy" id="6336"/>
    <lineage>
        <taxon>Eukaryota</taxon>
        <taxon>Metazoa</taxon>
        <taxon>Ecdysozoa</taxon>
        <taxon>Nematoda</taxon>
        <taxon>Enoplea</taxon>
        <taxon>Dorylaimia</taxon>
        <taxon>Trichinellida</taxon>
        <taxon>Trichinellidae</taxon>
        <taxon>Trichinella</taxon>
    </lineage>
</organism>
<dbReference type="AlphaFoldDB" id="A0A0V0RDJ2"/>
<accession>A0A0V0RDJ2</accession>
<keyword evidence="2" id="KW-1185">Reference proteome</keyword>
<evidence type="ECO:0000313" key="1">
    <source>
        <dbReference type="EMBL" id="KRX12527.1"/>
    </source>
</evidence>
<reference evidence="1 2" key="1">
    <citation type="submission" date="2015-01" db="EMBL/GenBank/DDBJ databases">
        <title>Evolution of Trichinella species and genotypes.</title>
        <authorList>
            <person name="Korhonen P.K."/>
            <person name="Edoardo P."/>
            <person name="Giuseppe L.R."/>
            <person name="Gasser R.B."/>
        </authorList>
    </citation>
    <scope>NUCLEOTIDE SEQUENCE [LARGE SCALE GENOMIC DNA]</scope>
    <source>
        <strain evidence="1">ISS37</strain>
    </source>
</reference>
<gene>
    <name evidence="1" type="ORF">T07_1088</name>
</gene>
<evidence type="ECO:0000313" key="2">
    <source>
        <dbReference type="Proteomes" id="UP000054630"/>
    </source>
</evidence>
<dbReference type="Proteomes" id="UP000054630">
    <property type="component" value="Unassembled WGS sequence"/>
</dbReference>
<protein>
    <submittedName>
        <fullName evidence="1">Uncharacterized protein</fullName>
    </submittedName>
</protein>
<dbReference type="EMBL" id="JYDL01000352">
    <property type="protein sequence ID" value="KRX12527.1"/>
    <property type="molecule type" value="Genomic_DNA"/>
</dbReference>
<sequence length="113" mass="13220">MNFVLSCYFYSSSLSRMKFHMQKIVIQNLYPSFGLQFQWTTHPHIKVCVTSASKLVWFTKKRININGNSETRNFVKENFLRYTVWSLSISLSRSLAQTSPLPTYLSLNSSEHM</sequence>
<name>A0A0V0RDJ2_9BILA</name>
<comment type="caution">
    <text evidence="1">The sequence shown here is derived from an EMBL/GenBank/DDBJ whole genome shotgun (WGS) entry which is preliminary data.</text>
</comment>
<proteinExistence type="predicted"/>